<comment type="caution">
    <text evidence="1">The sequence shown here is derived from an EMBL/GenBank/DDBJ whole genome shotgun (WGS) entry which is preliminary data.</text>
</comment>
<dbReference type="PANTHER" id="PTHR38925">
    <property type="entry name" value="PROTEIN, PUTATIVE-RELATED"/>
    <property type="match status" value="1"/>
</dbReference>
<evidence type="ECO:0000313" key="1">
    <source>
        <dbReference type="EMBL" id="TKR85620.1"/>
    </source>
</evidence>
<gene>
    <name evidence="1" type="ORF">D5086_0000247620</name>
</gene>
<reference evidence="1" key="1">
    <citation type="submission" date="2018-10" db="EMBL/GenBank/DDBJ databases">
        <title>Population genomic analysis revealed the cold adaptation of white poplar.</title>
        <authorList>
            <person name="Liu Y.-J."/>
        </authorList>
    </citation>
    <scope>NUCLEOTIDE SEQUENCE [LARGE SCALE GENOMIC DNA]</scope>
    <source>
        <strain evidence="1">PAL-ZL1</strain>
    </source>
</reference>
<organism evidence="1">
    <name type="scientific">Populus alba</name>
    <name type="common">White poplar</name>
    <dbReference type="NCBI Taxonomy" id="43335"/>
    <lineage>
        <taxon>Eukaryota</taxon>
        <taxon>Viridiplantae</taxon>
        <taxon>Streptophyta</taxon>
        <taxon>Embryophyta</taxon>
        <taxon>Tracheophyta</taxon>
        <taxon>Spermatophyta</taxon>
        <taxon>Magnoliopsida</taxon>
        <taxon>eudicotyledons</taxon>
        <taxon>Gunneridae</taxon>
        <taxon>Pentapetalae</taxon>
        <taxon>rosids</taxon>
        <taxon>fabids</taxon>
        <taxon>Malpighiales</taxon>
        <taxon>Salicaceae</taxon>
        <taxon>Saliceae</taxon>
        <taxon>Populus</taxon>
    </lineage>
</organism>
<dbReference type="PANTHER" id="PTHR38925:SF1">
    <property type="entry name" value="PROTEIN, PUTATIVE-RELATED"/>
    <property type="match status" value="1"/>
</dbReference>
<dbReference type="EMBL" id="RCHU01000939">
    <property type="protein sequence ID" value="TKR85620.1"/>
    <property type="molecule type" value="Genomic_DNA"/>
</dbReference>
<name>A0A4U5NRL1_POPAL</name>
<protein>
    <submittedName>
        <fullName evidence="1">Uncharacterized protein</fullName>
    </submittedName>
</protein>
<dbReference type="AlphaFoldDB" id="A0A4U5NRL1"/>
<accession>A0A4U5NRL1</accession>
<proteinExistence type="predicted"/>
<sequence>MGIPMVALAKLNLLLSKSHTGTSLITCLLCPYVLKLTFSVRLVRQAYTDLLYSSRLFLFQLSQIAFDADQPAAPAGNSTRLGRALRGRDVAPVIQIHQVGSNMLENVITKRMMSENTVVPLTVIDECKGAIIRAQGSPLKEMMPGRSRPMSFRHDGNSSPYCAGVGTLEEKVIMGFIVRSTENANNVGYGSSNVKSIHGAQTPMRGEPKDERLAWDMALKP</sequence>